<evidence type="ECO:0000256" key="4">
    <source>
        <dbReference type="PIRSR" id="PIRSR000097-1"/>
    </source>
</evidence>
<dbReference type="Pfam" id="PF00248">
    <property type="entry name" value="Aldo_ket_red"/>
    <property type="match status" value="1"/>
</dbReference>
<comment type="similarity">
    <text evidence="1">Belongs to the aldo/keto reductase family.</text>
</comment>
<name>A0A6P2CAX4_9NOCA</name>
<dbReference type="PIRSF" id="PIRSF000097">
    <property type="entry name" value="AKR"/>
    <property type="match status" value="1"/>
</dbReference>
<dbReference type="GO" id="GO:0016616">
    <property type="term" value="F:oxidoreductase activity, acting on the CH-OH group of donors, NAD or NADP as acceptor"/>
    <property type="evidence" value="ECO:0007669"/>
    <property type="project" value="UniProtKB-ARBA"/>
</dbReference>
<keyword evidence="2" id="KW-0521">NADP</keyword>
<evidence type="ECO:0000256" key="3">
    <source>
        <dbReference type="ARBA" id="ARBA00023002"/>
    </source>
</evidence>
<organism evidence="8 9">
    <name type="scientific">Rhodococcus rhodnii</name>
    <dbReference type="NCBI Taxonomy" id="38312"/>
    <lineage>
        <taxon>Bacteria</taxon>
        <taxon>Bacillati</taxon>
        <taxon>Actinomycetota</taxon>
        <taxon>Actinomycetes</taxon>
        <taxon>Mycobacteriales</taxon>
        <taxon>Nocardiaceae</taxon>
        <taxon>Rhodococcus</taxon>
    </lineage>
</organism>
<dbReference type="InterPro" id="IPR023210">
    <property type="entry name" value="NADP_OxRdtase_dom"/>
</dbReference>
<accession>A0A6P2CAX4</accession>
<dbReference type="SUPFAM" id="SSF51430">
    <property type="entry name" value="NAD(P)-linked oxidoreductase"/>
    <property type="match status" value="1"/>
</dbReference>
<evidence type="ECO:0000256" key="6">
    <source>
        <dbReference type="PIRSR" id="PIRSR000097-3"/>
    </source>
</evidence>
<dbReference type="Proteomes" id="UP000471120">
    <property type="component" value="Unassembled WGS sequence"/>
</dbReference>
<gene>
    <name evidence="8" type="ORF">DW322_00610</name>
</gene>
<dbReference type="PRINTS" id="PR00069">
    <property type="entry name" value="ALDKETRDTASE"/>
</dbReference>
<dbReference type="InterPro" id="IPR018170">
    <property type="entry name" value="Aldo/ket_reductase_CS"/>
</dbReference>
<feature type="active site" description="Proton donor" evidence="4">
    <location>
        <position position="62"/>
    </location>
</feature>
<dbReference type="InterPro" id="IPR020471">
    <property type="entry name" value="AKR"/>
</dbReference>
<dbReference type="RefSeq" id="WP_051111053.1">
    <property type="nucleotide sequence ID" value="NZ_QRCM01000001.1"/>
</dbReference>
<dbReference type="FunFam" id="3.20.20.100:FF:000002">
    <property type="entry name" value="2,5-diketo-D-gluconic acid reductase A"/>
    <property type="match status" value="1"/>
</dbReference>
<reference evidence="8 9" key="1">
    <citation type="submission" date="2018-07" db="EMBL/GenBank/DDBJ databases">
        <title>Genome sequence of Rhodococcus rhodnii ATCC 35071 from Rhodnius prolixus.</title>
        <authorList>
            <person name="Patel V."/>
            <person name="Vogel K.J."/>
        </authorList>
    </citation>
    <scope>NUCLEOTIDE SEQUENCE [LARGE SCALE GENOMIC DNA]</scope>
    <source>
        <strain evidence="8 9">ATCC 35071</strain>
    </source>
</reference>
<evidence type="ECO:0000256" key="1">
    <source>
        <dbReference type="ARBA" id="ARBA00007905"/>
    </source>
</evidence>
<comment type="caution">
    <text evidence="8">The sequence shown here is derived from an EMBL/GenBank/DDBJ whole genome shotgun (WGS) entry which is preliminary data.</text>
</comment>
<protein>
    <submittedName>
        <fullName evidence="8">Aldo/keto reductase</fullName>
    </submittedName>
</protein>
<evidence type="ECO:0000256" key="5">
    <source>
        <dbReference type="PIRSR" id="PIRSR000097-2"/>
    </source>
</evidence>
<dbReference type="InterPro" id="IPR036812">
    <property type="entry name" value="NAD(P)_OxRdtase_dom_sf"/>
</dbReference>
<dbReference type="EMBL" id="QRCM01000001">
    <property type="protein sequence ID" value="TXG89010.1"/>
    <property type="molecule type" value="Genomic_DNA"/>
</dbReference>
<evidence type="ECO:0000256" key="2">
    <source>
        <dbReference type="ARBA" id="ARBA00022857"/>
    </source>
</evidence>
<evidence type="ECO:0000259" key="7">
    <source>
        <dbReference type="Pfam" id="PF00248"/>
    </source>
</evidence>
<feature type="site" description="Lowers pKa of active site Tyr" evidence="6">
    <location>
        <position position="87"/>
    </location>
</feature>
<dbReference type="PROSITE" id="PS00798">
    <property type="entry name" value="ALDOKETO_REDUCTASE_1"/>
    <property type="match status" value="1"/>
</dbReference>
<proteinExistence type="inferred from homology"/>
<dbReference type="Gene3D" id="3.20.20.100">
    <property type="entry name" value="NADP-dependent oxidoreductase domain"/>
    <property type="match status" value="1"/>
</dbReference>
<dbReference type="PANTHER" id="PTHR43827">
    <property type="entry name" value="2,5-DIKETO-D-GLUCONIC ACID REDUCTASE"/>
    <property type="match status" value="1"/>
</dbReference>
<keyword evidence="3" id="KW-0560">Oxidoreductase</keyword>
<dbReference type="PROSITE" id="PS00062">
    <property type="entry name" value="ALDOKETO_REDUCTASE_2"/>
    <property type="match status" value="1"/>
</dbReference>
<dbReference type="AlphaFoldDB" id="A0A6P2CAX4"/>
<evidence type="ECO:0000313" key="8">
    <source>
        <dbReference type="EMBL" id="TXG89010.1"/>
    </source>
</evidence>
<feature type="binding site" evidence="5">
    <location>
        <position position="120"/>
    </location>
    <ligand>
        <name>substrate</name>
    </ligand>
</feature>
<dbReference type="PANTHER" id="PTHR43827:SF3">
    <property type="entry name" value="NADP-DEPENDENT OXIDOREDUCTASE DOMAIN-CONTAINING PROTEIN"/>
    <property type="match status" value="1"/>
</dbReference>
<feature type="domain" description="NADP-dependent oxidoreductase" evidence="7">
    <location>
        <begin position="35"/>
        <end position="271"/>
    </location>
</feature>
<sequence length="287" mass="31546">MTSDDTRFDSAGSAIPTIVLSDGRQIPQLGFGVYKVEPDEAQRVVEEALTVGYRSIDTATLYGNEDGVGRALANSGLRRNEVFVTTKLWNDDQGYDETLRAFDASMNRLGLDHLDLYLVHWPVPSLGRYVDSFRALQKLRDDGRVKSIGVSNFTEEAIERLIAETGEVPALNQIELHPGFTQTELRAYHMGRGIATEAWAPLGQGSVLGDPTIEAIARTHGRTPAQIVLRWHLQIGTIAIPKSVTPSRIAENFEVMGFRLGPDEIDAIDGLRFDVGRLGPDPETFGA</sequence>
<evidence type="ECO:0000313" key="9">
    <source>
        <dbReference type="Proteomes" id="UP000471120"/>
    </source>
</evidence>
<dbReference type="PROSITE" id="PS00063">
    <property type="entry name" value="ALDOKETO_REDUCTASE_3"/>
    <property type="match status" value="1"/>
</dbReference>